<evidence type="ECO:0000256" key="4">
    <source>
        <dbReference type="ARBA" id="ARBA00022691"/>
    </source>
</evidence>
<evidence type="ECO:0000256" key="2">
    <source>
        <dbReference type="ARBA" id="ARBA00022603"/>
    </source>
</evidence>
<dbReference type="Gene3D" id="3.40.50.150">
    <property type="entry name" value="Vaccinia Virus protein VP39"/>
    <property type="match status" value="1"/>
</dbReference>
<keyword evidence="6 9" id="KW-0694">RNA-binding</keyword>
<keyword evidence="3 9" id="KW-0808">Transferase</keyword>
<dbReference type="PROSITE" id="PS51626">
    <property type="entry name" value="SAM_MT_TRM1"/>
    <property type="match status" value="1"/>
</dbReference>
<evidence type="ECO:0000256" key="9">
    <source>
        <dbReference type="PROSITE-ProRule" id="PRU00958"/>
    </source>
</evidence>
<protein>
    <recommendedName>
        <fullName evidence="7">tRNA (guanine(26)-N(2))-dimethyltransferase</fullName>
        <ecNumber evidence="7">2.1.1.216</ecNumber>
    </recommendedName>
</protein>
<keyword evidence="11" id="KW-1185">Reference proteome</keyword>
<dbReference type="PANTHER" id="PTHR10631">
    <property type="entry name" value="N 2 ,N 2 -DIMETHYLGUANOSINE TRNA METHYLTRANSFERASE"/>
    <property type="match status" value="1"/>
</dbReference>
<dbReference type="FunFam" id="3.30.56.70:FF:000001">
    <property type="entry name" value="tRNA (guanine(26)-N(2))-dimethyltransferase"/>
    <property type="match status" value="1"/>
</dbReference>
<dbReference type="NCBIfam" id="TIGR00308">
    <property type="entry name" value="TRM1"/>
    <property type="match status" value="1"/>
</dbReference>
<keyword evidence="1 9" id="KW-0820">tRNA-binding</keyword>
<dbReference type="PANTHER" id="PTHR10631:SF3">
    <property type="entry name" value="TRNA (GUANINE(26)-N(2))-DIMETHYLTRANSFERASE"/>
    <property type="match status" value="1"/>
</dbReference>
<name>A0ABD2PL38_9PLAT</name>
<comment type="catalytic activity">
    <reaction evidence="8">
        <text>guanosine(26) in tRNA + 2 S-adenosyl-L-methionine = N(2)-dimethylguanosine(26) in tRNA + 2 S-adenosyl-L-homocysteine + 2 H(+)</text>
        <dbReference type="Rhea" id="RHEA:43140"/>
        <dbReference type="Rhea" id="RHEA-COMP:10359"/>
        <dbReference type="Rhea" id="RHEA-COMP:10360"/>
        <dbReference type="ChEBI" id="CHEBI:15378"/>
        <dbReference type="ChEBI" id="CHEBI:57856"/>
        <dbReference type="ChEBI" id="CHEBI:59789"/>
        <dbReference type="ChEBI" id="CHEBI:74269"/>
        <dbReference type="ChEBI" id="CHEBI:74513"/>
        <dbReference type="EC" id="2.1.1.216"/>
    </reaction>
</comment>
<evidence type="ECO:0000313" key="11">
    <source>
        <dbReference type="Proteomes" id="UP001626550"/>
    </source>
</evidence>
<dbReference type="GO" id="GO:0160104">
    <property type="term" value="F:tRNA (guanine(26)-N2)-dimethyltransferase activity"/>
    <property type="evidence" value="ECO:0007669"/>
    <property type="project" value="UniProtKB-EC"/>
</dbReference>
<reference evidence="10 11" key="1">
    <citation type="submission" date="2024-11" db="EMBL/GenBank/DDBJ databases">
        <title>Adaptive evolution of stress response genes in parasites aligns with host niche diversity.</title>
        <authorList>
            <person name="Hahn C."/>
            <person name="Resl P."/>
        </authorList>
    </citation>
    <scope>NUCLEOTIDE SEQUENCE [LARGE SCALE GENOMIC DNA]</scope>
    <source>
        <strain evidence="10">EGGRZ-B1_66</strain>
        <tissue evidence="10">Body</tissue>
    </source>
</reference>
<dbReference type="EMBL" id="JBJKFK010006402">
    <property type="protein sequence ID" value="KAL3307825.1"/>
    <property type="molecule type" value="Genomic_DNA"/>
</dbReference>
<evidence type="ECO:0000256" key="7">
    <source>
        <dbReference type="ARBA" id="ARBA00039099"/>
    </source>
</evidence>
<sequence length="359" mass="39565">MLKGVPLAASGLRSVRFCKEVPFIDCVISNDLDPVAVDLIRKNAQMNNVEQKLKPVNHDAIQLMHSSSGFETRFHVIDIDPYGTASPFLDASINAMQENGLLCVTSTDMAVLCGTSAGTSLGKYGGLAVKCSPVHEQAIRLLLHAIQSAASRHGKVIDPLLSLSIDFYARVYVRLRSSPKEVKRIATKTAIMFSCPGCKSIHLQSLGKENAIGSECSICDSKLVISGPLYCGSLHDRKFISDLIEQINTNEEILSEFKDYPLAEGVCDDFTRTDLGSKTKLLGLLHLALEELEEAPFYVNPDHLAATIKTSLPKTELLKSALINAGYQVSDTHFQRSCFKTTAPWDFIWHVMRTIHRTR</sequence>
<evidence type="ECO:0000256" key="8">
    <source>
        <dbReference type="ARBA" id="ARBA00051897"/>
    </source>
</evidence>
<evidence type="ECO:0000313" key="10">
    <source>
        <dbReference type="EMBL" id="KAL3307825.1"/>
    </source>
</evidence>
<feature type="non-terminal residue" evidence="10">
    <location>
        <position position="359"/>
    </location>
</feature>
<dbReference type="AlphaFoldDB" id="A0ABD2PL38"/>
<evidence type="ECO:0000256" key="1">
    <source>
        <dbReference type="ARBA" id="ARBA00022555"/>
    </source>
</evidence>
<accession>A0ABD2PL38</accession>
<dbReference type="Gene3D" id="3.30.56.70">
    <property type="entry name" value="N2,N2-dimethylguanosine tRNA methyltransferase, C-terminal domain"/>
    <property type="match status" value="1"/>
</dbReference>
<dbReference type="SUPFAM" id="SSF53335">
    <property type="entry name" value="S-adenosyl-L-methionine-dependent methyltransferases"/>
    <property type="match status" value="1"/>
</dbReference>
<gene>
    <name evidence="10" type="primary">TRM1</name>
    <name evidence="10" type="ORF">Ciccas_013650</name>
</gene>
<proteinExistence type="inferred from homology"/>
<dbReference type="EC" id="2.1.1.216" evidence="7"/>
<evidence type="ECO:0000256" key="3">
    <source>
        <dbReference type="ARBA" id="ARBA00022679"/>
    </source>
</evidence>
<dbReference type="GO" id="GO:0008033">
    <property type="term" value="P:tRNA processing"/>
    <property type="evidence" value="ECO:0007669"/>
    <property type="project" value="UniProtKB-UniRule"/>
</dbReference>
<dbReference type="GO" id="GO:0032259">
    <property type="term" value="P:methylation"/>
    <property type="evidence" value="ECO:0007669"/>
    <property type="project" value="UniProtKB-UniRule"/>
</dbReference>
<organism evidence="10 11">
    <name type="scientific">Cichlidogyrus casuarinus</name>
    <dbReference type="NCBI Taxonomy" id="1844966"/>
    <lineage>
        <taxon>Eukaryota</taxon>
        <taxon>Metazoa</taxon>
        <taxon>Spiralia</taxon>
        <taxon>Lophotrochozoa</taxon>
        <taxon>Platyhelminthes</taxon>
        <taxon>Monogenea</taxon>
        <taxon>Monopisthocotylea</taxon>
        <taxon>Dactylogyridea</taxon>
        <taxon>Ancyrocephalidae</taxon>
        <taxon>Cichlidogyrus</taxon>
    </lineage>
</organism>
<keyword evidence="4 9" id="KW-0949">S-adenosyl-L-methionine</keyword>
<dbReference type="Pfam" id="PF02005">
    <property type="entry name" value="TRM"/>
    <property type="match status" value="1"/>
</dbReference>
<dbReference type="InterPro" id="IPR042296">
    <property type="entry name" value="tRNA_met_Trm1_C"/>
</dbReference>
<comment type="caution">
    <text evidence="10">The sequence shown here is derived from an EMBL/GenBank/DDBJ whole genome shotgun (WGS) entry which is preliminary data.</text>
</comment>
<dbReference type="InterPro" id="IPR002905">
    <property type="entry name" value="Trm1"/>
</dbReference>
<keyword evidence="2 9" id="KW-0489">Methyltransferase</keyword>
<evidence type="ECO:0000256" key="6">
    <source>
        <dbReference type="ARBA" id="ARBA00022884"/>
    </source>
</evidence>
<dbReference type="InterPro" id="IPR029063">
    <property type="entry name" value="SAM-dependent_MTases_sf"/>
</dbReference>
<dbReference type="Proteomes" id="UP001626550">
    <property type="component" value="Unassembled WGS sequence"/>
</dbReference>
<evidence type="ECO:0000256" key="5">
    <source>
        <dbReference type="ARBA" id="ARBA00022694"/>
    </source>
</evidence>
<comment type="similarity">
    <text evidence="9">Belongs to the class I-like SAM-binding methyltransferase superfamily. Trm1 family.</text>
</comment>
<keyword evidence="5 9" id="KW-0819">tRNA processing</keyword>
<dbReference type="GO" id="GO:0000049">
    <property type="term" value="F:tRNA binding"/>
    <property type="evidence" value="ECO:0007669"/>
    <property type="project" value="UniProtKB-UniRule"/>
</dbReference>